<protein>
    <submittedName>
        <fullName evidence="2">Uncharacterized protein</fullName>
    </submittedName>
</protein>
<keyword evidence="1" id="KW-1133">Transmembrane helix</keyword>
<comment type="caution">
    <text evidence="2">The sequence shown here is derived from an EMBL/GenBank/DDBJ whole genome shotgun (WGS) entry which is preliminary data.</text>
</comment>
<feature type="transmembrane region" description="Helical" evidence="1">
    <location>
        <begin position="245"/>
        <end position="264"/>
    </location>
</feature>
<keyword evidence="1" id="KW-0472">Membrane</keyword>
<proteinExistence type="predicted"/>
<gene>
    <name evidence="2" type="ORF">D5R81_13035</name>
</gene>
<dbReference type="AlphaFoldDB" id="A0A3A6TS85"/>
<organism evidence="2 3">
    <name type="scientific">Parashewanella spongiae</name>
    <dbReference type="NCBI Taxonomy" id="342950"/>
    <lineage>
        <taxon>Bacteria</taxon>
        <taxon>Pseudomonadati</taxon>
        <taxon>Pseudomonadota</taxon>
        <taxon>Gammaproteobacteria</taxon>
        <taxon>Alteromonadales</taxon>
        <taxon>Shewanellaceae</taxon>
        <taxon>Parashewanella</taxon>
    </lineage>
</organism>
<dbReference type="Proteomes" id="UP000273022">
    <property type="component" value="Unassembled WGS sequence"/>
</dbReference>
<feature type="transmembrane region" description="Helical" evidence="1">
    <location>
        <begin position="38"/>
        <end position="60"/>
    </location>
</feature>
<sequence length="278" mass="29771">MAFGITPNTDAQQSIYAGTKQDSFNTRLRHNISLSSTVGLITGGLPGFTAGLPIGFVVTISQMGSQKLISFFGKERASHIASAYIGDGLGIGLNFAANYLIDPATATAKSFTASLLAYISGRGMQKGTKLCLAYYKISNDSIWRELAVMSAGVAGAASGALFVYFTASIINGLMQSETTEEIVERMFELRQVDNITKEDVEKMVQSAERIAESGEWEALIDDSNFSNETTELPPKPTDSPDGKRFYGAFALAPIVLVLALFCMCNGGSRSRSGYQSIS</sequence>
<evidence type="ECO:0000256" key="1">
    <source>
        <dbReference type="SAM" id="Phobius"/>
    </source>
</evidence>
<evidence type="ECO:0000313" key="2">
    <source>
        <dbReference type="EMBL" id="RJY11475.1"/>
    </source>
</evidence>
<evidence type="ECO:0000313" key="3">
    <source>
        <dbReference type="Proteomes" id="UP000273022"/>
    </source>
</evidence>
<feature type="transmembrane region" description="Helical" evidence="1">
    <location>
        <begin position="146"/>
        <end position="167"/>
    </location>
</feature>
<dbReference type="RefSeq" id="WP_121854076.1">
    <property type="nucleotide sequence ID" value="NZ_CP037952.1"/>
</dbReference>
<dbReference type="EMBL" id="QYYH01000082">
    <property type="protein sequence ID" value="RJY11475.1"/>
    <property type="molecule type" value="Genomic_DNA"/>
</dbReference>
<accession>A0A3A6TS85</accession>
<keyword evidence="1" id="KW-0812">Transmembrane</keyword>
<keyword evidence="3" id="KW-1185">Reference proteome</keyword>
<reference evidence="2 3" key="1">
    <citation type="submission" date="2018-09" db="EMBL/GenBank/DDBJ databases">
        <title>Phylogeny of the Shewanellaceae, and recommendation for two new genera, Pseudoshewanella and Parashewanella.</title>
        <authorList>
            <person name="Wang G."/>
        </authorList>
    </citation>
    <scope>NUCLEOTIDE SEQUENCE [LARGE SCALE GENOMIC DNA]</scope>
    <source>
        <strain evidence="2 3">KCTC 22492</strain>
    </source>
</reference>
<name>A0A3A6TS85_9GAMM</name>